<protein>
    <submittedName>
        <fullName evidence="2">Biotin/lipoate--protein ligase family protein</fullName>
    </submittedName>
</protein>
<gene>
    <name evidence="2" type="ORF">OL599_06175</name>
</gene>
<evidence type="ECO:0000259" key="1">
    <source>
        <dbReference type="Pfam" id="PF16917"/>
    </source>
</evidence>
<dbReference type="SUPFAM" id="SSF55681">
    <property type="entry name" value="Class II aaRS and biotin synthetases"/>
    <property type="match status" value="1"/>
</dbReference>
<accession>A0AA41YKQ3</accession>
<dbReference type="InterPro" id="IPR045864">
    <property type="entry name" value="aa-tRNA-synth_II/BPL/LPL"/>
</dbReference>
<evidence type="ECO:0000313" key="3">
    <source>
        <dbReference type="Proteomes" id="UP001165679"/>
    </source>
</evidence>
<reference evidence="2" key="2">
    <citation type="submission" date="2022-10" db="EMBL/GenBank/DDBJ databases">
        <authorList>
            <person name="Trinh H.N."/>
        </authorList>
    </citation>
    <scope>NUCLEOTIDE SEQUENCE</scope>
    <source>
        <strain evidence="2">RN2-1</strain>
    </source>
</reference>
<dbReference type="EMBL" id="JAPDNT010000003">
    <property type="protein sequence ID" value="MCW3474161.1"/>
    <property type="molecule type" value="Genomic_DNA"/>
</dbReference>
<dbReference type="Gene3D" id="3.30.930.10">
    <property type="entry name" value="Bira Bifunctional Protein, Domain 2"/>
    <property type="match status" value="1"/>
</dbReference>
<organism evidence="2 3">
    <name type="scientific">Limobrevibacterium gyesilva</name>
    <dbReference type="NCBI Taxonomy" id="2991712"/>
    <lineage>
        <taxon>Bacteria</taxon>
        <taxon>Pseudomonadati</taxon>
        <taxon>Pseudomonadota</taxon>
        <taxon>Alphaproteobacteria</taxon>
        <taxon>Acetobacterales</taxon>
        <taxon>Acetobacteraceae</taxon>
        <taxon>Limobrevibacterium</taxon>
    </lineage>
</organism>
<proteinExistence type="predicted"/>
<comment type="caution">
    <text evidence="2">The sequence shown here is derived from an EMBL/GenBank/DDBJ whole genome shotgun (WGS) entry which is preliminary data.</text>
</comment>
<keyword evidence="2" id="KW-0436">Ligase</keyword>
<dbReference type="AlphaFoldDB" id="A0AA41YKQ3"/>
<dbReference type="GO" id="GO:0016874">
    <property type="term" value="F:ligase activity"/>
    <property type="evidence" value="ECO:0007669"/>
    <property type="project" value="UniProtKB-KW"/>
</dbReference>
<reference evidence="2" key="1">
    <citation type="submission" date="2022-09" db="EMBL/GenBank/DDBJ databases">
        <title>Rhodovastum sp. nov. RN2-1 isolated from soil in Seongnam, South Korea.</title>
        <authorList>
            <person name="Le N.T."/>
        </authorList>
    </citation>
    <scope>NUCLEOTIDE SEQUENCE</scope>
    <source>
        <strain evidence="2">RN2-1</strain>
    </source>
</reference>
<dbReference type="Proteomes" id="UP001165679">
    <property type="component" value="Unassembled WGS sequence"/>
</dbReference>
<keyword evidence="3" id="KW-1185">Reference proteome</keyword>
<evidence type="ECO:0000313" key="2">
    <source>
        <dbReference type="EMBL" id="MCW3474161.1"/>
    </source>
</evidence>
<dbReference type="RefSeq" id="WP_264712788.1">
    <property type="nucleotide sequence ID" value="NZ_JAPDNT010000003.1"/>
</dbReference>
<sequence length="216" mass="23225">MHTALDLPPPYTPIALREAGDAFAHACAVAAAQGAGTLVWVRRFDLVECAVVFEPEEVLATARQVLFAGMNAAADALAAIAPPEKPLVLDWPDAIRFDSGLIGGGRLGWPTDCAEGVRPDWLVFGLMLRAALTREPQPGAVPPAALIDEGFEDFEVPDFIASFARHLMVALDEWASVGPQSQPARWRQRGRWRDGDLALALRAPSWLDPATGEPIA</sequence>
<dbReference type="Pfam" id="PF16917">
    <property type="entry name" value="BPL_LplA_LipB_2"/>
    <property type="match status" value="1"/>
</dbReference>
<name>A0AA41YKQ3_9PROT</name>
<feature type="domain" description="BPL/LPL catalytic" evidence="1">
    <location>
        <begin position="7"/>
        <end position="188"/>
    </location>
</feature>
<dbReference type="InterPro" id="IPR004143">
    <property type="entry name" value="BPL_LPL_catalytic"/>
</dbReference>